<evidence type="ECO:0000256" key="3">
    <source>
        <dbReference type="ARBA" id="ARBA00022857"/>
    </source>
</evidence>
<evidence type="ECO:0000256" key="5">
    <source>
        <dbReference type="SAM" id="Phobius"/>
    </source>
</evidence>
<dbReference type="PIRSF" id="PIRSF000126">
    <property type="entry name" value="11-beta-HSD1"/>
    <property type="match status" value="1"/>
</dbReference>
<comment type="subcellular location">
    <subcellularLocation>
        <location evidence="1">Endoplasmic reticulum</location>
    </subcellularLocation>
</comment>
<keyword evidence="5" id="KW-0472">Membrane</keyword>
<dbReference type="Proteomes" id="UP000027195">
    <property type="component" value="Unassembled WGS sequence"/>
</dbReference>
<reference evidence="7" key="1">
    <citation type="journal article" date="2014" name="Proc. Natl. Acad. Sci. U.S.A.">
        <title>Extensive sampling of basidiomycete genomes demonstrates inadequacy of the white-rot/brown-rot paradigm for wood decay fungi.</title>
        <authorList>
            <person name="Riley R."/>
            <person name="Salamov A.A."/>
            <person name="Brown D.W."/>
            <person name="Nagy L.G."/>
            <person name="Floudas D."/>
            <person name="Held B.W."/>
            <person name="Levasseur A."/>
            <person name="Lombard V."/>
            <person name="Morin E."/>
            <person name="Otillar R."/>
            <person name="Lindquist E.A."/>
            <person name="Sun H."/>
            <person name="LaButti K.M."/>
            <person name="Schmutz J."/>
            <person name="Jabbour D."/>
            <person name="Luo H."/>
            <person name="Baker S.E."/>
            <person name="Pisabarro A.G."/>
            <person name="Walton J.D."/>
            <person name="Blanchette R.A."/>
            <person name="Henrissat B."/>
            <person name="Martin F."/>
            <person name="Cullen D."/>
            <person name="Hibbett D.S."/>
            <person name="Grigoriev I.V."/>
        </authorList>
    </citation>
    <scope>NUCLEOTIDE SEQUENCE [LARGE SCALE GENOMIC DNA]</scope>
    <source>
        <strain evidence="7">FD-172 SS1</strain>
    </source>
</reference>
<evidence type="ECO:0000256" key="1">
    <source>
        <dbReference type="ARBA" id="ARBA00004240"/>
    </source>
</evidence>
<evidence type="ECO:0000313" key="7">
    <source>
        <dbReference type="Proteomes" id="UP000027195"/>
    </source>
</evidence>
<keyword evidence="5" id="KW-0812">Transmembrane</keyword>
<dbReference type="InParanoid" id="A0A067M5T7"/>
<keyword evidence="3" id="KW-0521">NADP</keyword>
<dbReference type="HOGENOM" id="CLU_010194_38_2_1"/>
<keyword evidence="5" id="KW-1133">Transmembrane helix</keyword>
<evidence type="ECO:0000313" key="6">
    <source>
        <dbReference type="EMBL" id="KDQ06936.1"/>
    </source>
</evidence>
<keyword evidence="7" id="KW-1185">Reference proteome</keyword>
<gene>
    <name evidence="6" type="ORF">BOTBODRAFT_140605</name>
</gene>
<feature type="transmembrane region" description="Helical" evidence="5">
    <location>
        <begin position="6"/>
        <end position="23"/>
    </location>
</feature>
<dbReference type="Gene3D" id="3.40.50.720">
    <property type="entry name" value="NAD(P)-binding Rossmann-like Domain"/>
    <property type="match status" value="1"/>
</dbReference>
<dbReference type="PROSITE" id="PS00061">
    <property type="entry name" value="ADH_SHORT"/>
    <property type="match status" value="1"/>
</dbReference>
<dbReference type="AlphaFoldDB" id="A0A067M5T7"/>
<dbReference type="SUPFAM" id="SSF51735">
    <property type="entry name" value="NAD(P)-binding Rossmann-fold domains"/>
    <property type="match status" value="1"/>
</dbReference>
<dbReference type="GO" id="GO:0016491">
    <property type="term" value="F:oxidoreductase activity"/>
    <property type="evidence" value="ECO:0007669"/>
    <property type="project" value="UniProtKB-KW"/>
</dbReference>
<comment type="similarity">
    <text evidence="2">Belongs to the short-chain dehydrogenases/reductases (SDR) family.</text>
</comment>
<dbReference type="OrthoDB" id="47007at2759"/>
<protein>
    <submittedName>
        <fullName evidence="6">Uncharacterized protein</fullName>
    </submittedName>
</protein>
<accession>A0A067M5T7</accession>
<dbReference type="PANTHER" id="PTHR43899:SF13">
    <property type="entry name" value="RH59310P"/>
    <property type="match status" value="1"/>
</dbReference>
<dbReference type="InterPro" id="IPR051019">
    <property type="entry name" value="VLCFA-Steroid_DH"/>
</dbReference>
<dbReference type="PANTHER" id="PTHR43899">
    <property type="entry name" value="RH59310P"/>
    <property type="match status" value="1"/>
</dbReference>
<evidence type="ECO:0000256" key="2">
    <source>
        <dbReference type="ARBA" id="ARBA00006484"/>
    </source>
</evidence>
<evidence type="ECO:0000256" key="4">
    <source>
        <dbReference type="ARBA" id="ARBA00023002"/>
    </source>
</evidence>
<dbReference type="STRING" id="930990.A0A067M5T7"/>
<dbReference type="InterPro" id="IPR002347">
    <property type="entry name" value="SDR_fam"/>
</dbReference>
<dbReference type="FunCoup" id="A0A067M5T7">
    <property type="interactions" value="470"/>
</dbReference>
<name>A0A067M5T7_BOTB1</name>
<proteinExistence type="inferred from homology"/>
<dbReference type="PRINTS" id="PR00081">
    <property type="entry name" value="GDHRDH"/>
</dbReference>
<dbReference type="EMBL" id="KL198119">
    <property type="protein sequence ID" value="KDQ06936.1"/>
    <property type="molecule type" value="Genomic_DNA"/>
</dbReference>
<dbReference type="GO" id="GO:0005783">
    <property type="term" value="C:endoplasmic reticulum"/>
    <property type="evidence" value="ECO:0007669"/>
    <property type="project" value="UniProtKB-SubCell"/>
</dbReference>
<dbReference type="InterPro" id="IPR036291">
    <property type="entry name" value="NAD(P)-bd_dom_sf"/>
</dbReference>
<dbReference type="Pfam" id="PF00106">
    <property type="entry name" value="adh_short"/>
    <property type="match status" value="1"/>
</dbReference>
<dbReference type="InterPro" id="IPR020904">
    <property type="entry name" value="Sc_DH/Rdtase_CS"/>
</dbReference>
<sequence>MHVESLLSITGIFALVLVLLRLYKFFQLAFSAGNLPRYLHNGSYAFVTGSTDGIGKELAFGLAERGFNVILHGRSPTKLEAVKKELQARFPDTKLETVLADARTADPAEVADRIAHLPVSVLINNAAVGLFGGEPRFLNMASQEQVEMMMSTNVTFPTLLMRAMIPRLVQPALIVNTSSLASEFSPCKLVFYGSTKVFLNTITAGVRRELARQGIDITVQTLQVGVVTTASSVAITHARPGRLTPSPSDFARSVLDRIGGKQALVMGWPWHVLLYIAAASLPTWALEGRYSGKDDKSEDVAGQAKAKAH</sequence>
<organism evidence="6 7">
    <name type="scientific">Botryobasidium botryosum (strain FD-172 SS1)</name>
    <dbReference type="NCBI Taxonomy" id="930990"/>
    <lineage>
        <taxon>Eukaryota</taxon>
        <taxon>Fungi</taxon>
        <taxon>Dikarya</taxon>
        <taxon>Basidiomycota</taxon>
        <taxon>Agaricomycotina</taxon>
        <taxon>Agaricomycetes</taxon>
        <taxon>Cantharellales</taxon>
        <taxon>Botryobasidiaceae</taxon>
        <taxon>Botryobasidium</taxon>
    </lineage>
</organism>
<keyword evidence="4" id="KW-0560">Oxidoreductase</keyword>